<evidence type="ECO:0000256" key="2">
    <source>
        <dbReference type="ARBA" id="ARBA00009347"/>
    </source>
</evidence>
<gene>
    <name evidence="8" type="ORF">AACH10_21020</name>
</gene>
<evidence type="ECO:0000259" key="5">
    <source>
        <dbReference type="Pfam" id="PF00441"/>
    </source>
</evidence>
<feature type="domain" description="Acyl-CoA dehydrogenase/oxidase N-terminal" evidence="7">
    <location>
        <begin position="6"/>
        <end position="118"/>
    </location>
</feature>
<dbReference type="Gene3D" id="2.40.110.10">
    <property type="entry name" value="Butyryl-CoA Dehydrogenase, subunit A, domain 2"/>
    <property type="match status" value="1"/>
</dbReference>
<sequence>MNFAHSDEQAQIVSAIEQVCAPFDADYWLRRDRDGGFPEDFHQALAQAGWLGIAMPEAYGGAGLGISEAALMMHTIAATGAGLSGASAVHMNIFGLHPVVKFGTDAQKARWLPPLIQGRERACFGVTEPNTGLNTLKLKTRAVRRGDHYVVHGQKVWISTAQVAHKILLLARTTPVEDCTGTEGLSLFYTDLDRSTVEVREIDKLGRKCVDSNQVFIDGLRIPVADRIGEEGQGFDYILHGLNPERILIAAEAVGLGRAALKRAANYAQEREVFGRPIGQNQAIQHPLARSWMELEAAHLMVHKAAWLYDQGKACGAEANSAKYLAAEACYSACENAIFTHGGMGYAKEYHVERYLREAWIPRLAPVSPQLILCFIAEKVLGLAKSY</sequence>
<feature type="domain" description="Acyl-CoA oxidase/dehydrogenase middle" evidence="6">
    <location>
        <begin position="123"/>
        <end position="218"/>
    </location>
</feature>
<keyword evidence="4" id="KW-0274">FAD</keyword>
<organism evidence="8 9">
    <name type="scientific">Pseudaquabacterium inlustre</name>
    <dbReference type="NCBI Taxonomy" id="2984192"/>
    <lineage>
        <taxon>Bacteria</taxon>
        <taxon>Pseudomonadati</taxon>
        <taxon>Pseudomonadota</taxon>
        <taxon>Betaproteobacteria</taxon>
        <taxon>Burkholderiales</taxon>
        <taxon>Sphaerotilaceae</taxon>
        <taxon>Pseudaquabacterium</taxon>
    </lineage>
</organism>
<keyword evidence="9" id="KW-1185">Reference proteome</keyword>
<dbReference type="Gene3D" id="1.20.140.10">
    <property type="entry name" value="Butyryl-CoA Dehydrogenase, subunit A, domain 3"/>
    <property type="match status" value="1"/>
</dbReference>
<dbReference type="RefSeq" id="WP_341412471.1">
    <property type="nucleotide sequence ID" value="NZ_JBBUTH010000010.1"/>
</dbReference>
<evidence type="ECO:0000259" key="6">
    <source>
        <dbReference type="Pfam" id="PF02770"/>
    </source>
</evidence>
<reference evidence="8 9" key="1">
    <citation type="submission" date="2024-04" db="EMBL/GenBank/DDBJ databases">
        <title>Novel species of the genus Ideonella isolated from streams.</title>
        <authorList>
            <person name="Lu H."/>
        </authorList>
    </citation>
    <scope>NUCLEOTIDE SEQUENCE [LARGE SCALE GENOMIC DNA]</scope>
    <source>
        <strain evidence="8 9">DXS22W</strain>
    </source>
</reference>
<dbReference type="Gene3D" id="1.10.540.10">
    <property type="entry name" value="Acyl-CoA dehydrogenase/oxidase, N-terminal domain"/>
    <property type="match status" value="1"/>
</dbReference>
<dbReference type="InterPro" id="IPR046373">
    <property type="entry name" value="Acyl-CoA_Oxase/DH_mid-dom_sf"/>
</dbReference>
<dbReference type="Pfam" id="PF02771">
    <property type="entry name" value="Acyl-CoA_dh_N"/>
    <property type="match status" value="1"/>
</dbReference>
<dbReference type="SUPFAM" id="SSF56645">
    <property type="entry name" value="Acyl-CoA dehydrogenase NM domain-like"/>
    <property type="match status" value="1"/>
</dbReference>
<dbReference type="InterPro" id="IPR009075">
    <property type="entry name" value="AcylCo_DH/oxidase_C"/>
</dbReference>
<proteinExistence type="inferred from homology"/>
<comment type="cofactor">
    <cofactor evidence="1">
        <name>FAD</name>
        <dbReference type="ChEBI" id="CHEBI:57692"/>
    </cofactor>
</comment>
<comment type="caution">
    <text evidence="8">The sequence shown here is derived from an EMBL/GenBank/DDBJ whole genome shotgun (WGS) entry which is preliminary data.</text>
</comment>
<dbReference type="Proteomes" id="UP001365405">
    <property type="component" value="Unassembled WGS sequence"/>
</dbReference>
<evidence type="ECO:0000256" key="1">
    <source>
        <dbReference type="ARBA" id="ARBA00001974"/>
    </source>
</evidence>
<dbReference type="PANTHER" id="PTHR43884:SF12">
    <property type="entry name" value="ISOVALERYL-COA DEHYDROGENASE, MITOCHONDRIAL-RELATED"/>
    <property type="match status" value="1"/>
</dbReference>
<evidence type="ECO:0000256" key="4">
    <source>
        <dbReference type="ARBA" id="ARBA00022827"/>
    </source>
</evidence>
<dbReference type="EC" id="1.-.-.-" evidence="8"/>
<dbReference type="InterPro" id="IPR009100">
    <property type="entry name" value="AcylCoA_DH/oxidase_NM_dom_sf"/>
</dbReference>
<dbReference type="InterPro" id="IPR006091">
    <property type="entry name" value="Acyl-CoA_Oxase/DH_mid-dom"/>
</dbReference>
<dbReference type="GO" id="GO:0016491">
    <property type="term" value="F:oxidoreductase activity"/>
    <property type="evidence" value="ECO:0007669"/>
    <property type="project" value="UniProtKB-KW"/>
</dbReference>
<keyword evidence="3" id="KW-0285">Flavoprotein</keyword>
<dbReference type="EMBL" id="JBBUTH010000010">
    <property type="protein sequence ID" value="MEK8052746.1"/>
    <property type="molecule type" value="Genomic_DNA"/>
</dbReference>
<dbReference type="PIRSF" id="PIRSF016578">
    <property type="entry name" value="HsaA"/>
    <property type="match status" value="1"/>
</dbReference>
<evidence type="ECO:0000313" key="8">
    <source>
        <dbReference type="EMBL" id="MEK8052746.1"/>
    </source>
</evidence>
<accession>A0ABU9CLT8</accession>
<comment type="similarity">
    <text evidence="2">Belongs to the acyl-CoA dehydrogenase family.</text>
</comment>
<dbReference type="PANTHER" id="PTHR43884">
    <property type="entry name" value="ACYL-COA DEHYDROGENASE"/>
    <property type="match status" value="1"/>
</dbReference>
<dbReference type="InterPro" id="IPR036250">
    <property type="entry name" value="AcylCo_DH-like_C"/>
</dbReference>
<dbReference type="Pfam" id="PF00441">
    <property type="entry name" value="Acyl-CoA_dh_1"/>
    <property type="match status" value="1"/>
</dbReference>
<keyword evidence="8" id="KW-0560">Oxidoreductase</keyword>
<name>A0ABU9CLT8_9BURK</name>
<dbReference type="Pfam" id="PF02770">
    <property type="entry name" value="Acyl-CoA_dh_M"/>
    <property type="match status" value="1"/>
</dbReference>
<dbReference type="InterPro" id="IPR013786">
    <property type="entry name" value="AcylCoA_DH/ox_N"/>
</dbReference>
<dbReference type="SUPFAM" id="SSF47203">
    <property type="entry name" value="Acyl-CoA dehydrogenase C-terminal domain-like"/>
    <property type="match status" value="1"/>
</dbReference>
<feature type="domain" description="Acyl-CoA dehydrogenase/oxidase C-terminal" evidence="5">
    <location>
        <begin position="232"/>
        <end position="361"/>
    </location>
</feature>
<evidence type="ECO:0000256" key="3">
    <source>
        <dbReference type="ARBA" id="ARBA00022630"/>
    </source>
</evidence>
<protein>
    <submittedName>
        <fullName evidence="8">Acyl-CoA dehydrogenase family protein</fullName>
        <ecNumber evidence="8">1.-.-.-</ecNumber>
    </submittedName>
</protein>
<evidence type="ECO:0000313" key="9">
    <source>
        <dbReference type="Proteomes" id="UP001365405"/>
    </source>
</evidence>
<evidence type="ECO:0000259" key="7">
    <source>
        <dbReference type="Pfam" id="PF02771"/>
    </source>
</evidence>
<dbReference type="InterPro" id="IPR037069">
    <property type="entry name" value="AcylCoA_DH/ox_N_sf"/>
</dbReference>